<dbReference type="InterPro" id="IPR047857">
    <property type="entry name" value="Snurportin1_C"/>
</dbReference>
<dbReference type="EMBL" id="UZAE01013709">
    <property type="protein sequence ID" value="VDO11015.1"/>
    <property type="molecule type" value="Genomic_DNA"/>
</dbReference>
<dbReference type="Pfam" id="PF21974">
    <property type="entry name" value="SPN1_m3Gcap_bd"/>
    <property type="match status" value="1"/>
</dbReference>
<dbReference type="PANTHER" id="PTHR13403:SF6">
    <property type="entry name" value="SNURPORTIN-1"/>
    <property type="match status" value="1"/>
</dbReference>
<dbReference type="STRING" id="102285.A0A158QJE5"/>
<evidence type="ECO:0000256" key="8">
    <source>
        <dbReference type="ARBA" id="ARBA00022884"/>
    </source>
</evidence>
<keyword evidence="6" id="KW-0813">Transport</keyword>
<feature type="region of interest" description="Disordered" evidence="10">
    <location>
        <begin position="68"/>
        <end position="96"/>
    </location>
</feature>
<sequence length="370" mass="42610">MDCDIQVHDLSQQLSTLSSAGQIQVTVNCFTDSPYRSLYKNTKPAEDQARRWRNELFEAERNAKRKDKFNSNRDLNLVKNPSPERPASEIDKSGDQAGDHSMIMLAEWFLFMPKNFETEYLFKLCPKGRHVCVVAREGRTDVYAKSGFLIKSFLSRLPGGGLGQSSMRMYRDETVLDCIMIDNRKKVNQTSSSSESTEVKLIFMVLDLIYFKSTSYDEITFFERCEWMENYHRPNIEAFEHTDPVQFKLVPVYGCDKDTMGSMFSSPPPFEVDGILFYHSCVSYHYGQTPLVGWVKPYMLPDWFPFLKGTLHPIYLAEMPEDYKDIATDIIRHRELTKDYGAPLQEKIEGEVTSPSSSNQPEDVEMADVC</sequence>
<evidence type="ECO:0000256" key="3">
    <source>
        <dbReference type="ARBA" id="ARBA00004496"/>
    </source>
</evidence>
<comment type="similarity">
    <text evidence="4">Belongs to the snurportin family.</text>
</comment>
<dbReference type="GO" id="GO:0061015">
    <property type="term" value="P:snRNA import into nucleus"/>
    <property type="evidence" value="ECO:0007669"/>
    <property type="project" value="InterPro"/>
</dbReference>
<dbReference type="InterPro" id="IPR017336">
    <property type="entry name" value="Snurportin-1"/>
</dbReference>
<dbReference type="AlphaFoldDB" id="A0A158QJE5"/>
<evidence type="ECO:0000256" key="4">
    <source>
        <dbReference type="ARBA" id="ARBA00007540"/>
    </source>
</evidence>
<dbReference type="GO" id="GO:0003723">
    <property type="term" value="F:RNA binding"/>
    <property type="evidence" value="ECO:0007669"/>
    <property type="project" value="UniProtKB-KW"/>
</dbReference>
<dbReference type="GO" id="GO:0005737">
    <property type="term" value="C:cytoplasm"/>
    <property type="evidence" value="ECO:0007669"/>
    <property type="project" value="UniProtKB-SubCell"/>
</dbReference>
<feature type="region of interest" description="Disordered" evidence="10">
    <location>
        <begin position="347"/>
        <end position="370"/>
    </location>
</feature>
<dbReference type="Proteomes" id="UP000278807">
    <property type="component" value="Unassembled WGS sequence"/>
</dbReference>
<feature type="domain" description="Snurportin-1 m3G cap-binding" evidence="11">
    <location>
        <begin position="103"/>
        <end position="297"/>
    </location>
</feature>
<evidence type="ECO:0000256" key="1">
    <source>
        <dbReference type="ARBA" id="ARBA00003975"/>
    </source>
</evidence>
<evidence type="ECO:0000256" key="7">
    <source>
        <dbReference type="ARBA" id="ARBA00022490"/>
    </source>
</evidence>
<keyword evidence="13" id="KW-1185">Reference proteome</keyword>
<evidence type="ECO:0000256" key="6">
    <source>
        <dbReference type="ARBA" id="ARBA00022448"/>
    </source>
</evidence>
<evidence type="ECO:0000256" key="9">
    <source>
        <dbReference type="ARBA" id="ARBA00023242"/>
    </source>
</evidence>
<evidence type="ECO:0000313" key="13">
    <source>
        <dbReference type="Proteomes" id="UP000278807"/>
    </source>
</evidence>
<reference evidence="14" key="1">
    <citation type="submission" date="2016-04" db="UniProtKB">
        <authorList>
            <consortium name="WormBaseParasite"/>
        </authorList>
    </citation>
    <scope>IDENTIFICATION</scope>
</reference>
<dbReference type="GO" id="GO:0005634">
    <property type="term" value="C:nucleus"/>
    <property type="evidence" value="ECO:0007669"/>
    <property type="project" value="UniProtKB-SubCell"/>
</dbReference>
<keyword evidence="8" id="KW-0694">RNA-binding</keyword>
<feature type="compositionally biased region" description="Basic and acidic residues" evidence="10">
    <location>
        <begin position="86"/>
        <end position="96"/>
    </location>
</feature>
<evidence type="ECO:0000256" key="2">
    <source>
        <dbReference type="ARBA" id="ARBA00004123"/>
    </source>
</evidence>
<evidence type="ECO:0000259" key="11">
    <source>
        <dbReference type="Pfam" id="PF21974"/>
    </source>
</evidence>
<dbReference type="PANTHER" id="PTHR13403">
    <property type="entry name" value="SNURPORTIN1 RNUT1 PROTEIN RNA, U TRANSPORTER 1"/>
    <property type="match status" value="1"/>
</dbReference>
<gene>
    <name evidence="12" type="ORF">HNAJ_LOCUS11658</name>
</gene>
<name>A0A158QJE5_RODNA</name>
<protein>
    <recommendedName>
        <fullName evidence="5">Snurportin-1</fullName>
    </recommendedName>
</protein>
<comment type="function">
    <text evidence="1">Functions as an U snRNP-specific nuclear import adapter. Involved in the trimethylguanosine (m3G)-cap-dependent nuclear import of U snRNPs. Binds specifically to the terminal m3G-cap U snRNAs.</text>
</comment>
<dbReference type="OrthoDB" id="10003593at2759"/>
<accession>A0A158QJE5</accession>
<dbReference type="Gene3D" id="3.30.470.30">
    <property type="entry name" value="DNA ligase/mRNA capping enzyme"/>
    <property type="match status" value="1"/>
</dbReference>
<reference evidence="12 13" key="2">
    <citation type="submission" date="2018-11" db="EMBL/GenBank/DDBJ databases">
        <authorList>
            <consortium name="Pathogen Informatics"/>
        </authorList>
    </citation>
    <scope>NUCLEOTIDE SEQUENCE [LARGE SCALE GENOMIC DNA]</scope>
</reference>
<dbReference type="SUPFAM" id="SSF56091">
    <property type="entry name" value="DNA ligase/mRNA capping enzyme, catalytic domain"/>
    <property type="match status" value="1"/>
</dbReference>
<evidence type="ECO:0000256" key="5">
    <source>
        <dbReference type="ARBA" id="ARBA00016034"/>
    </source>
</evidence>
<evidence type="ECO:0000313" key="14">
    <source>
        <dbReference type="WBParaSite" id="HNAJ_0001166801-mRNA-1"/>
    </source>
</evidence>
<proteinExistence type="inferred from homology"/>
<evidence type="ECO:0000256" key="10">
    <source>
        <dbReference type="SAM" id="MobiDB-lite"/>
    </source>
</evidence>
<evidence type="ECO:0000313" key="12">
    <source>
        <dbReference type="EMBL" id="VDO11015.1"/>
    </source>
</evidence>
<dbReference type="WBParaSite" id="HNAJ_0001166801-mRNA-1">
    <property type="protein sequence ID" value="HNAJ_0001166801-mRNA-1"/>
    <property type="gene ID" value="HNAJ_0001166801"/>
</dbReference>
<comment type="subcellular location">
    <subcellularLocation>
        <location evidence="3">Cytoplasm</location>
    </subcellularLocation>
    <subcellularLocation>
        <location evidence="2">Nucleus</location>
    </subcellularLocation>
</comment>
<keyword evidence="7" id="KW-0963">Cytoplasm</keyword>
<keyword evidence="9" id="KW-0539">Nucleus</keyword>
<organism evidence="14">
    <name type="scientific">Rodentolepis nana</name>
    <name type="common">Dwarf tapeworm</name>
    <name type="synonym">Hymenolepis nana</name>
    <dbReference type="NCBI Taxonomy" id="102285"/>
    <lineage>
        <taxon>Eukaryota</taxon>
        <taxon>Metazoa</taxon>
        <taxon>Spiralia</taxon>
        <taxon>Lophotrochozoa</taxon>
        <taxon>Platyhelminthes</taxon>
        <taxon>Cestoda</taxon>
        <taxon>Eucestoda</taxon>
        <taxon>Cyclophyllidea</taxon>
        <taxon>Hymenolepididae</taxon>
        <taxon>Rodentolepis</taxon>
    </lineage>
</organism>